<evidence type="ECO:0000256" key="2">
    <source>
        <dbReference type="ARBA" id="ARBA00004496"/>
    </source>
</evidence>
<dbReference type="Pfam" id="PF05697">
    <property type="entry name" value="Trigger_N"/>
    <property type="match status" value="1"/>
</dbReference>
<comment type="similarity">
    <text evidence="3">Belongs to the FKBP-type PPIase family. Tig subfamily.</text>
</comment>
<dbReference type="InterPro" id="IPR008881">
    <property type="entry name" value="Trigger_fac_ribosome-bd_bac"/>
</dbReference>
<dbReference type="Gene3D" id="1.10.3120.10">
    <property type="entry name" value="Trigger factor, C-terminal domain"/>
    <property type="match status" value="1"/>
</dbReference>
<organism evidence="12 13">
    <name type="scientific">Velamenicoccus archaeovorus</name>
    <dbReference type="NCBI Taxonomy" id="1930593"/>
    <lineage>
        <taxon>Bacteria</taxon>
        <taxon>Pseudomonadati</taxon>
        <taxon>Candidatus Omnitrophota</taxon>
        <taxon>Candidatus Velamenicoccus</taxon>
    </lineage>
</organism>
<dbReference type="PANTHER" id="PTHR30560:SF3">
    <property type="entry name" value="TRIGGER FACTOR-LIKE PROTEIN TIG, CHLOROPLASTIC"/>
    <property type="match status" value="1"/>
</dbReference>
<dbReference type="InterPro" id="IPR027304">
    <property type="entry name" value="Trigger_fact/SurA_dom_sf"/>
</dbReference>
<protein>
    <recommendedName>
        <fullName evidence="5">Trigger factor</fullName>
        <ecNumber evidence="4">5.2.1.8</ecNumber>
    </recommendedName>
    <alternativeName>
        <fullName evidence="9">PPIase</fullName>
    </alternativeName>
</protein>
<dbReference type="GO" id="GO:0015031">
    <property type="term" value="P:protein transport"/>
    <property type="evidence" value="ECO:0007669"/>
    <property type="project" value="InterPro"/>
</dbReference>
<dbReference type="GO" id="GO:0005737">
    <property type="term" value="C:cytoplasm"/>
    <property type="evidence" value="ECO:0007669"/>
    <property type="project" value="UniProtKB-SubCell"/>
</dbReference>
<evidence type="ECO:0000313" key="13">
    <source>
        <dbReference type="Proteomes" id="UP000287243"/>
    </source>
</evidence>
<evidence type="ECO:0000256" key="9">
    <source>
        <dbReference type="ARBA" id="ARBA00029986"/>
    </source>
</evidence>
<dbReference type="Pfam" id="PF05698">
    <property type="entry name" value="Trigger_C"/>
    <property type="match status" value="1"/>
</dbReference>
<evidence type="ECO:0000256" key="3">
    <source>
        <dbReference type="ARBA" id="ARBA00005464"/>
    </source>
</evidence>
<reference evidence="12 13" key="1">
    <citation type="submission" date="2017-01" db="EMBL/GenBank/DDBJ databases">
        <title>First insights into the biology of 'candidatus Vampirococcus archaeovorus'.</title>
        <authorList>
            <person name="Kizina J."/>
            <person name="Jordan S."/>
            <person name="Stueber K."/>
            <person name="Reinhardt R."/>
            <person name="Harder J."/>
        </authorList>
    </citation>
    <scope>NUCLEOTIDE SEQUENCE [LARGE SCALE GENOMIC DNA]</scope>
    <source>
        <strain evidence="12 13">LiM</strain>
    </source>
</reference>
<feature type="domain" description="Trigger factor ribosome-binding bacterial" evidence="10">
    <location>
        <begin position="1"/>
        <end position="143"/>
    </location>
</feature>
<evidence type="ECO:0000256" key="7">
    <source>
        <dbReference type="ARBA" id="ARBA00023186"/>
    </source>
</evidence>
<dbReference type="SUPFAM" id="SSF109998">
    <property type="entry name" value="Triger factor/SurA peptide-binding domain-like"/>
    <property type="match status" value="1"/>
</dbReference>
<dbReference type="InterPro" id="IPR005215">
    <property type="entry name" value="Trig_fac"/>
</dbReference>
<dbReference type="InterPro" id="IPR037041">
    <property type="entry name" value="Trigger_fac_C_sf"/>
</dbReference>
<evidence type="ECO:0000256" key="1">
    <source>
        <dbReference type="ARBA" id="ARBA00000971"/>
    </source>
</evidence>
<evidence type="ECO:0000259" key="10">
    <source>
        <dbReference type="Pfam" id="PF05697"/>
    </source>
</evidence>
<dbReference type="InterPro" id="IPR008880">
    <property type="entry name" value="Trigger_fac_C"/>
</dbReference>
<accession>A0A410P2S1</accession>
<dbReference type="Proteomes" id="UP000287243">
    <property type="component" value="Chromosome"/>
</dbReference>
<keyword evidence="8 12" id="KW-0413">Isomerase</keyword>
<dbReference type="RefSeq" id="WP_128699056.1">
    <property type="nucleotide sequence ID" value="NZ_CP019384.1"/>
</dbReference>
<evidence type="ECO:0000313" key="12">
    <source>
        <dbReference type="EMBL" id="QAT16420.1"/>
    </source>
</evidence>
<evidence type="ECO:0000256" key="6">
    <source>
        <dbReference type="ARBA" id="ARBA00023110"/>
    </source>
</evidence>
<evidence type="ECO:0000256" key="4">
    <source>
        <dbReference type="ARBA" id="ARBA00013194"/>
    </source>
</evidence>
<keyword evidence="12" id="KW-0132">Cell division</keyword>
<gene>
    <name evidence="12" type="ORF">BU251_01080</name>
</gene>
<dbReference type="Gene3D" id="3.30.70.1050">
    <property type="entry name" value="Trigger factor ribosome-binding domain"/>
    <property type="match status" value="1"/>
</dbReference>
<dbReference type="GO" id="GO:0043022">
    <property type="term" value="F:ribosome binding"/>
    <property type="evidence" value="ECO:0007669"/>
    <property type="project" value="TreeGrafter"/>
</dbReference>
<keyword evidence="12" id="KW-0131">Cell cycle</keyword>
<keyword evidence="13" id="KW-1185">Reference proteome</keyword>
<dbReference type="GO" id="GO:0043335">
    <property type="term" value="P:protein unfolding"/>
    <property type="evidence" value="ECO:0007669"/>
    <property type="project" value="TreeGrafter"/>
</dbReference>
<comment type="subcellular location">
    <subcellularLocation>
        <location evidence="2">Cytoplasm</location>
    </subcellularLocation>
</comment>
<dbReference type="InterPro" id="IPR036611">
    <property type="entry name" value="Trigger_fac_ribosome-bd_sf"/>
</dbReference>
<name>A0A410P2S1_VELA1</name>
<feature type="domain" description="Trigger factor C-terminal" evidence="11">
    <location>
        <begin position="167"/>
        <end position="282"/>
    </location>
</feature>
<dbReference type="EMBL" id="CP019384">
    <property type="protein sequence ID" value="QAT16420.1"/>
    <property type="molecule type" value="Genomic_DNA"/>
</dbReference>
<dbReference type="SUPFAM" id="SSF102735">
    <property type="entry name" value="Trigger factor ribosome-binding domain"/>
    <property type="match status" value="1"/>
</dbReference>
<sequence length="289" mass="33556">MKAKKTKTKENKVLLDIEVAQEQVKKKYDEVYEKIGQEAKIPGYRPGKAPRQILEQQHGALARDEVLKSLITESYEQTVKDEAIDVIDLPQISDVKLEGEVLTYKAEVEVKPEIAIKQYKGLKLKKQEIKVESSDVEEYLKQLKKGRSEGLSEEKLARGLGYKTKEEFIDCIQKQLFLKKENEERARLEKELIQQVLKQSSFVVPQTLVTRRAHELEHEAEHQMTSYGLPPERIQERIKEFEPKFKAEAEEQVKVFLVLEAVAKLEKIPVDDHVLNRVVEFLFAEAEWE</sequence>
<evidence type="ECO:0000256" key="8">
    <source>
        <dbReference type="ARBA" id="ARBA00023235"/>
    </source>
</evidence>
<dbReference type="GO" id="GO:0051301">
    <property type="term" value="P:cell division"/>
    <property type="evidence" value="ECO:0007669"/>
    <property type="project" value="UniProtKB-KW"/>
</dbReference>
<proteinExistence type="inferred from homology"/>
<keyword evidence="6" id="KW-0697">Rotamase</keyword>
<evidence type="ECO:0000259" key="11">
    <source>
        <dbReference type="Pfam" id="PF05698"/>
    </source>
</evidence>
<keyword evidence="7" id="KW-0143">Chaperone</keyword>
<dbReference type="AlphaFoldDB" id="A0A410P2S1"/>
<dbReference type="GO" id="GO:0051083">
    <property type="term" value="P:'de novo' cotranslational protein folding"/>
    <property type="evidence" value="ECO:0007669"/>
    <property type="project" value="TreeGrafter"/>
</dbReference>
<comment type="catalytic activity">
    <reaction evidence="1">
        <text>[protein]-peptidylproline (omega=180) = [protein]-peptidylproline (omega=0)</text>
        <dbReference type="Rhea" id="RHEA:16237"/>
        <dbReference type="Rhea" id="RHEA-COMP:10747"/>
        <dbReference type="Rhea" id="RHEA-COMP:10748"/>
        <dbReference type="ChEBI" id="CHEBI:83833"/>
        <dbReference type="ChEBI" id="CHEBI:83834"/>
        <dbReference type="EC" id="5.2.1.8"/>
    </reaction>
</comment>
<dbReference type="PANTHER" id="PTHR30560">
    <property type="entry name" value="TRIGGER FACTOR CHAPERONE AND PEPTIDYL-PROLYL CIS/TRANS ISOMERASE"/>
    <property type="match status" value="1"/>
</dbReference>
<dbReference type="EC" id="5.2.1.8" evidence="4"/>
<dbReference type="GO" id="GO:0003755">
    <property type="term" value="F:peptidyl-prolyl cis-trans isomerase activity"/>
    <property type="evidence" value="ECO:0007669"/>
    <property type="project" value="UniProtKB-KW"/>
</dbReference>
<dbReference type="KEGG" id="vai:BU251_01080"/>
<evidence type="ECO:0000256" key="5">
    <source>
        <dbReference type="ARBA" id="ARBA00016902"/>
    </source>
</evidence>
<dbReference type="GO" id="GO:0044183">
    <property type="term" value="F:protein folding chaperone"/>
    <property type="evidence" value="ECO:0007669"/>
    <property type="project" value="TreeGrafter"/>
</dbReference>
<dbReference type="OrthoDB" id="9767721at2"/>